<accession>A0ABT2CSU8</accession>
<name>A0ABT2CSU8_9BURK</name>
<comment type="caution">
    <text evidence="1">The sequence shown here is derived from an EMBL/GenBank/DDBJ whole genome shotgun (WGS) entry which is preliminary data.</text>
</comment>
<proteinExistence type="predicted"/>
<protein>
    <submittedName>
        <fullName evidence="1">Uncharacterized protein</fullName>
    </submittedName>
</protein>
<evidence type="ECO:0000313" key="2">
    <source>
        <dbReference type="Proteomes" id="UP001204621"/>
    </source>
</evidence>
<gene>
    <name evidence="1" type="ORF">NX778_03170</name>
</gene>
<dbReference type="RefSeq" id="WP_258810220.1">
    <property type="nucleotide sequence ID" value="NZ_JANUGU010000001.1"/>
</dbReference>
<sequence>MEKNDANRQQLLVEMMSGVQRTENGREGLLQPWRRVAAHLSPLIGESGFCALLGRARRLVAPRFGWLSTSSSAKTIDALIENLGDCYGRQSADTAHDGNAALLDTFTRLLAGLIGEALTNRLLHAAARGDGEQKNAPEHKE</sequence>
<dbReference type="Proteomes" id="UP001204621">
    <property type="component" value="Unassembled WGS sequence"/>
</dbReference>
<organism evidence="1 2">
    <name type="scientific">Massilia terrae</name>
    <dbReference type="NCBI Taxonomy" id="1811224"/>
    <lineage>
        <taxon>Bacteria</taxon>
        <taxon>Pseudomonadati</taxon>
        <taxon>Pseudomonadota</taxon>
        <taxon>Betaproteobacteria</taxon>
        <taxon>Burkholderiales</taxon>
        <taxon>Oxalobacteraceae</taxon>
        <taxon>Telluria group</taxon>
        <taxon>Massilia</taxon>
    </lineage>
</organism>
<evidence type="ECO:0000313" key="1">
    <source>
        <dbReference type="EMBL" id="MCS0657059.1"/>
    </source>
</evidence>
<reference evidence="1 2" key="1">
    <citation type="submission" date="2022-08" db="EMBL/GenBank/DDBJ databases">
        <title>Reclassification of Massilia species as members of the genera Telluria, Duganella, Pseudoduganella, Mokoshia gen. nov. and Zemynaea gen. nov. using orthogonal and non-orthogonal genome-based approaches.</title>
        <authorList>
            <person name="Bowman J.P."/>
        </authorList>
    </citation>
    <scope>NUCLEOTIDE SEQUENCE [LARGE SCALE GENOMIC DNA]</scope>
    <source>
        <strain evidence="1 2">JCM 31606</strain>
    </source>
</reference>
<dbReference type="EMBL" id="JANUGU010000001">
    <property type="protein sequence ID" value="MCS0657059.1"/>
    <property type="molecule type" value="Genomic_DNA"/>
</dbReference>
<keyword evidence="2" id="KW-1185">Reference proteome</keyword>